<accession>A0AA97P1F4</accession>
<evidence type="ECO:0000256" key="1">
    <source>
        <dbReference type="SAM" id="MobiDB-lite"/>
    </source>
</evidence>
<feature type="compositionally biased region" description="Basic and acidic residues" evidence="1">
    <location>
        <begin position="1"/>
        <end position="16"/>
    </location>
</feature>
<protein>
    <submittedName>
        <fullName evidence="2">Uncharacterized protein</fullName>
    </submittedName>
</protein>
<sequence length="90" mass="9782">MQQYGRDRIGTRRMTDDAPVAPEGAYSMRARILGSMVSRQSNFVAIKLLLVLPRHSSLSDSIEEDCESGAGQSASTEGVDGQLLLLDIEL</sequence>
<organism evidence="2">
    <name type="scientific">Pyricularia oryzae (strain Y34)</name>
    <name type="common">Rice blast fungus</name>
    <name type="synonym">Magnaporthe oryzae</name>
    <dbReference type="NCBI Taxonomy" id="1143189"/>
    <lineage>
        <taxon>Eukaryota</taxon>
        <taxon>Fungi</taxon>
        <taxon>Dikarya</taxon>
        <taxon>Ascomycota</taxon>
        <taxon>Pezizomycotina</taxon>
        <taxon>Sordariomycetes</taxon>
        <taxon>Sordariomycetidae</taxon>
        <taxon>Magnaporthales</taxon>
        <taxon>Pyriculariaceae</taxon>
        <taxon>Pyricularia</taxon>
    </lineage>
</organism>
<gene>
    <name evidence="2" type="ORF">OOU_Y34scaffold00458g1</name>
</gene>
<evidence type="ECO:0000313" key="2">
    <source>
        <dbReference type="EMBL" id="ELQ40173.1"/>
    </source>
</evidence>
<dbReference type="Proteomes" id="UP000011086">
    <property type="component" value="Unassembled WGS sequence"/>
</dbReference>
<proteinExistence type="predicted"/>
<dbReference type="AlphaFoldDB" id="A0AA97P1F4"/>
<reference evidence="2" key="1">
    <citation type="journal article" date="2012" name="PLoS Genet.">
        <title>Comparative analysis of the genomes of two field isolates of the rice blast fungus Magnaporthe oryzae.</title>
        <authorList>
            <person name="Xue M."/>
            <person name="Yang J."/>
            <person name="Li Z."/>
            <person name="Hu S."/>
            <person name="Yao N."/>
            <person name="Dean R.A."/>
            <person name="Zhao W."/>
            <person name="Shen M."/>
            <person name="Zhang H."/>
            <person name="Li C."/>
            <person name="Liu L."/>
            <person name="Cao L."/>
            <person name="Xu X."/>
            <person name="Xing Y."/>
            <person name="Hsiang T."/>
            <person name="Zhang Z."/>
            <person name="Xu J.R."/>
            <person name="Peng Y.L."/>
        </authorList>
    </citation>
    <scope>NUCLEOTIDE SEQUENCE</scope>
    <source>
        <strain evidence="2">Y34</strain>
    </source>
</reference>
<feature type="region of interest" description="Disordered" evidence="1">
    <location>
        <begin position="1"/>
        <end position="20"/>
    </location>
</feature>
<name>A0AA97P1F4_PYRO3</name>
<dbReference type="EMBL" id="JH793939">
    <property type="protein sequence ID" value="ELQ40173.1"/>
    <property type="molecule type" value="Genomic_DNA"/>
</dbReference>